<dbReference type="InterPro" id="IPR003594">
    <property type="entry name" value="HATPase_dom"/>
</dbReference>
<dbReference type="EC" id="2.7.13.3" evidence="4"/>
<keyword evidence="12" id="KW-0175">Coiled coil</keyword>
<evidence type="ECO:0000256" key="6">
    <source>
        <dbReference type="ARBA" id="ARBA00022679"/>
    </source>
</evidence>
<comment type="caution">
    <text evidence="16">The sequence shown here is derived from an EMBL/GenBank/DDBJ whole genome shotgun (WGS) entry which is preliminary data.</text>
</comment>
<dbReference type="Gene3D" id="1.10.287.130">
    <property type="match status" value="1"/>
</dbReference>
<dbReference type="Proteomes" id="UP001379235">
    <property type="component" value="Unassembled WGS sequence"/>
</dbReference>
<keyword evidence="5 11" id="KW-0597">Phosphoprotein</keyword>
<comment type="catalytic activity">
    <reaction evidence="1">
        <text>ATP + protein L-histidine = ADP + protein N-phospho-L-histidine.</text>
        <dbReference type="EC" id="2.7.13.3"/>
    </reaction>
</comment>
<comment type="similarity">
    <text evidence="3">Belongs to the sodium:solute symporter (SSF) (TC 2.A.21) family.</text>
</comment>
<dbReference type="EMBL" id="JBBHJY010000012">
    <property type="protein sequence ID" value="MEJ6011926.1"/>
    <property type="molecule type" value="Genomic_DNA"/>
</dbReference>
<feature type="transmembrane region" description="Helical" evidence="13">
    <location>
        <begin position="378"/>
        <end position="397"/>
    </location>
</feature>
<dbReference type="Gene3D" id="3.40.50.2300">
    <property type="match status" value="1"/>
</dbReference>
<evidence type="ECO:0000256" key="13">
    <source>
        <dbReference type="SAM" id="Phobius"/>
    </source>
</evidence>
<dbReference type="SMART" id="SM00448">
    <property type="entry name" value="REC"/>
    <property type="match status" value="1"/>
</dbReference>
<evidence type="ECO:0000256" key="5">
    <source>
        <dbReference type="ARBA" id="ARBA00022553"/>
    </source>
</evidence>
<evidence type="ECO:0000256" key="9">
    <source>
        <dbReference type="ARBA" id="ARBA00022989"/>
    </source>
</evidence>
<dbReference type="PROSITE" id="PS50109">
    <property type="entry name" value="HIS_KIN"/>
    <property type="match status" value="1"/>
</dbReference>
<evidence type="ECO:0000256" key="7">
    <source>
        <dbReference type="ARBA" id="ARBA00022692"/>
    </source>
</evidence>
<keyword evidence="6" id="KW-0808">Transferase</keyword>
<reference evidence="16 17" key="1">
    <citation type="submission" date="2024-03" db="EMBL/GenBank/DDBJ databases">
        <authorList>
            <person name="Jo J.-H."/>
        </authorList>
    </citation>
    <scope>NUCLEOTIDE SEQUENCE [LARGE SCALE GENOMIC DNA]</scope>
    <source>
        <strain evidence="16 17">AS3R-12</strain>
    </source>
</reference>
<dbReference type="Gene3D" id="3.30.450.20">
    <property type="entry name" value="PAS domain"/>
    <property type="match status" value="1"/>
</dbReference>
<dbReference type="NCBIfam" id="TIGR00229">
    <property type="entry name" value="sensory_box"/>
    <property type="match status" value="1"/>
</dbReference>
<feature type="transmembrane region" description="Helical" evidence="13">
    <location>
        <begin position="155"/>
        <end position="172"/>
    </location>
</feature>
<dbReference type="Gene3D" id="1.20.1730.10">
    <property type="entry name" value="Sodium/glucose cotransporter"/>
    <property type="match status" value="1"/>
</dbReference>
<feature type="transmembrane region" description="Helical" evidence="13">
    <location>
        <begin position="234"/>
        <end position="256"/>
    </location>
</feature>
<feature type="transmembrane region" description="Helical" evidence="13">
    <location>
        <begin position="70"/>
        <end position="88"/>
    </location>
</feature>
<feature type="transmembrane region" description="Helical" evidence="13">
    <location>
        <begin position="115"/>
        <end position="134"/>
    </location>
</feature>
<dbReference type="SUPFAM" id="SSF47384">
    <property type="entry name" value="Homodimeric domain of signal transducing histidine kinase"/>
    <property type="match status" value="1"/>
</dbReference>
<evidence type="ECO:0000256" key="11">
    <source>
        <dbReference type="PROSITE-ProRule" id="PRU00169"/>
    </source>
</evidence>
<dbReference type="PANTHER" id="PTHR43047">
    <property type="entry name" value="TWO-COMPONENT HISTIDINE PROTEIN KINASE"/>
    <property type="match status" value="1"/>
</dbReference>
<dbReference type="SUPFAM" id="SSF55874">
    <property type="entry name" value="ATPase domain of HSP90 chaperone/DNA topoisomerase II/histidine kinase"/>
    <property type="match status" value="1"/>
</dbReference>
<dbReference type="InterPro" id="IPR035965">
    <property type="entry name" value="PAS-like_dom_sf"/>
</dbReference>
<evidence type="ECO:0000313" key="17">
    <source>
        <dbReference type="Proteomes" id="UP001379235"/>
    </source>
</evidence>
<dbReference type="PANTHER" id="PTHR43047:SF9">
    <property type="entry name" value="HISTIDINE KINASE"/>
    <property type="match status" value="1"/>
</dbReference>
<dbReference type="Pfam" id="PF00512">
    <property type="entry name" value="HisKA"/>
    <property type="match status" value="1"/>
</dbReference>
<feature type="modified residue" description="4-aspartylphosphate" evidence="11">
    <location>
        <position position="1044"/>
    </location>
</feature>
<feature type="domain" description="Response regulatory" evidence="15">
    <location>
        <begin position="997"/>
        <end position="1109"/>
    </location>
</feature>
<dbReference type="SMART" id="SM00388">
    <property type="entry name" value="HisKA"/>
    <property type="match status" value="1"/>
</dbReference>
<dbReference type="Gene3D" id="3.30.565.10">
    <property type="entry name" value="Histidine kinase-like ATPase, C-terminal domain"/>
    <property type="match status" value="1"/>
</dbReference>
<keyword evidence="17" id="KW-1185">Reference proteome</keyword>
<keyword evidence="8 16" id="KW-0418">Kinase</keyword>
<dbReference type="RefSeq" id="WP_339969632.1">
    <property type="nucleotide sequence ID" value="NZ_JBBHJY010000012.1"/>
</dbReference>
<name>A0ABU8SD84_9SPHN</name>
<dbReference type="PRINTS" id="PR00344">
    <property type="entry name" value="BCTRLSENSOR"/>
</dbReference>
<protein>
    <recommendedName>
        <fullName evidence="4">histidine kinase</fullName>
        <ecNumber evidence="4">2.7.13.3</ecNumber>
    </recommendedName>
</protein>
<dbReference type="GO" id="GO:0016301">
    <property type="term" value="F:kinase activity"/>
    <property type="evidence" value="ECO:0007669"/>
    <property type="project" value="UniProtKB-KW"/>
</dbReference>
<keyword evidence="9 13" id="KW-1133">Transmembrane helix</keyword>
<keyword evidence="10 13" id="KW-0472">Membrane</keyword>
<dbReference type="InterPro" id="IPR036890">
    <property type="entry name" value="HATPase_C_sf"/>
</dbReference>
<feature type="coiled-coil region" evidence="12">
    <location>
        <begin position="717"/>
        <end position="765"/>
    </location>
</feature>
<dbReference type="CDD" id="cd00130">
    <property type="entry name" value="PAS"/>
    <property type="match status" value="1"/>
</dbReference>
<dbReference type="InterPro" id="IPR011006">
    <property type="entry name" value="CheY-like_superfamily"/>
</dbReference>
<dbReference type="InterPro" id="IPR001789">
    <property type="entry name" value="Sig_transdc_resp-reg_receiver"/>
</dbReference>
<keyword evidence="7 13" id="KW-0812">Transmembrane</keyword>
<feature type="transmembrane region" description="Helical" evidence="13">
    <location>
        <begin position="403"/>
        <end position="422"/>
    </location>
</feature>
<accession>A0ABU8SD84</accession>
<dbReference type="SMART" id="SM00387">
    <property type="entry name" value="HATPase_c"/>
    <property type="match status" value="1"/>
</dbReference>
<dbReference type="Pfam" id="PF00072">
    <property type="entry name" value="Response_reg"/>
    <property type="match status" value="1"/>
</dbReference>
<evidence type="ECO:0000259" key="15">
    <source>
        <dbReference type="PROSITE" id="PS50110"/>
    </source>
</evidence>
<evidence type="ECO:0000256" key="4">
    <source>
        <dbReference type="ARBA" id="ARBA00012438"/>
    </source>
</evidence>
<dbReference type="CDD" id="cd00082">
    <property type="entry name" value="HisKA"/>
    <property type="match status" value="1"/>
</dbReference>
<dbReference type="InterPro" id="IPR000014">
    <property type="entry name" value="PAS"/>
</dbReference>
<feature type="transmembrane region" description="Helical" evidence="13">
    <location>
        <begin position="192"/>
        <end position="213"/>
    </location>
</feature>
<dbReference type="InterPro" id="IPR003661">
    <property type="entry name" value="HisK_dim/P_dom"/>
</dbReference>
<feature type="transmembrane region" description="Helical" evidence="13">
    <location>
        <begin position="42"/>
        <end position="63"/>
    </location>
</feature>
<dbReference type="PROSITE" id="PS50283">
    <property type="entry name" value="NA_SOLUT_SYMP_3"/>
    <property type="match status" value="1"/>
</dbReference>
<dbReference type="PROSITE" id="PS50110">
    <property type="entry name" value="RESPONSE_REGULATORY"/>
    <property type="match status" value="1"/>
</dbReference>
<evidence type="ECO:0000256" key="12">
    <source>
        <dbReference type="SAM" id="Coils"/>
    </source>
</evidence>
<dbReference type="InterPro" id="IPR004358">
    <property type="entry name" value="Sig_transdc_His_kin-like_C"/>
</dbReference>
<comment type="subcellular location">
    <subcellularLocation>
        <location evidence="2">Membrane</location>
        <topology evidence="2">Multi-pass membrane protein</topology>
    </subcellularLocation>
</comment>
<dbReference type="CDD" id="cd00156">
    <property type="entry name" value="REC"/>
    <property type="match status" value="1"/>
</dbReference>
<evidence type="ECO:0000256" key="8">
    <source>
        <dbReference type="ARBA" id="ARBA00022777"/>
    </source>
</evidence>
<evidence type="ECO:0000256" key="10">
    <source>
        <dbReference type="ARBA" id="ARBA00023136"/>
    </source>
</evidence>
<sequence>MTLWVAALLALALILGLFALAAYVEARQPWLDQRVRLRHYAYTLALGVYCTSWTFYGAVGSAVREGWNYLPIYAAPMLVLIAAPRFLARLTQAVADEQATTVSDFIAARFGHDVVVARLVTIIALLGSIPYVALQLRSIGAAMAIVSGNAVEVPVMIVAALLLALFAVLYGARRYELAGRSEGLVYAIGLDSLVKLLALAAVAGLAVVVLWNADPVAINTGAEQLREQFQPEHLGLETAVIAMLSALAIIALPRQFYMGLVEAREPGDLVRARLPLAAYVGAMALLVIPIALAGVTVLGSAVPPDRYVLMLPAVAGTGLIVAMALLGGVSAAASMAIVDTTALATMVSNDIVFPSVLRAESARSEGEIGRRMLQVRRASIFVIMVLALSWAMAVSPANSLASIGLIAFAAMAQFTPHLLLATAGGARDPIAARASLATGLVFWVYTLALPPILPRGWLDILTNGPFDPLKLFGIGSASPLVHGVFWSLGANLAVYGLFVARRMEAPGLPRFLRGQRQVSDLGELVALTARFVGRERAEAEFPRAAKGMRIDRKSAKHAQDLIARVVGASSARALVTSALAGGTMSLPEVARLLDEGGQSLRFSRQMLASTFENIDSGISVVDAEMNLVAWNTRYLELFDYPAGMVRVGVPVAELIRHNARRGDFGTGNAEFHVAKRLDHMRRALEHSFERQRKDGRVIKTVGGPMPGGGYVMSFTDITEEARVREELRHTLDELEQRVADRTRELSEANRRLAKADREKTRFLAAASHDLLQPLHAARLFTASLDREASPATKAIVHRVDDAIVAAEDLLRALLDISKLDAGGVQPQLEAITLRPFLTDLVESFRPLAEENNLAIRLAALPGTVETDPGLLRSVMQNFLTNALRYTEAGGVVVGVRRRGEFWRIDVVDTGVGIEEGKLEAIFGEFTRLGQVEVEGLGLGLALVERIARILNGHVEVTSVLGKGSRFSLLLPMAHPGNTPPHKPEQVRTSASTAGPLKVLVVDNELRIVEASRVLLEGLGHKVMVATDSAGCLAQCSMADILFVDYQLDHGENGLTLIEQVRELRPGLPAVLVTAENGREMIKRAEAMGVRILAKPVNPQALMQILANSSMLEV</sequence>
<dbReference type="InterPro" id="IPR005467">
    <property type="entry name" value="His_kinase_dom"/>
</dbReference>
<evidence type="ECO:0000256" key="1">
    <source>
        <dbReference type="ARBA" id="ARBA00000085"/>
    </source>
</evidence>
<feature type="domain" description="Histidine kinase" evidence="14">
    <location>
        <begin position="765"/>
        <end position="974"/>
    </location>
</feature>
<dbReference type="Pfam" id="PF02518">
    <property type="entry name" value="HATPase_c"/>
    <property type="match status" value="1"/>
</dbReference>
<evidence type="ECO:0000256" key="2">
    <source>
        <dbReference type="ARBA" id="ARBA00004141"/>
    </source>
</evidence>
<proteinExistence type="inferred from homology"/>
<feature type="transmembrane region" description="Helical" evidence="13">
    <location>
        <begin position="307"/>
        <end position="326"/>
    </location>
</feature>
<evidence type="ECO:0000259" key="14">
    <source>
        <dbReference type="PROSITE" id="PS50109"/>
    </source>
</evidence>
<dbReference type="SUPFAM" id="SSF55785">
    <property type="entry name" value="PYP-like sensor domain (PAS domain)"/>
    <property type="match status" value="1"/>
</dbReference>
<organism evidence="16 17">
    <name type="scientific">Novosphingobium aquae</name>
    <dbReference type="NCBI Taxonomy" id="3133435"/>
    <lineage>
        <taxon>Bacteria</taxon>
        <taxon>Pseudomonadati</taxon>
        <taxon>Pseudomonadota</taxon>
        <taxon>Alphaproteobacteria</taxon>
        <taxon>Sphingomonadales</taxon>
        <taxon>Sphingomonadaceae</taxon>
        <taxon>Novosphingobium</taxon>
    </lineage>
</organism>
<dbReference type="InterPro" id="IPR001734">
    <property type="entry name" value="Na/solute_symporter"/>
</dbReference>
<feature type="transmembrane region" description="Helical" evidence="13">
    <location>
        <begin position="276"/>
        <end position="295"/>
    </location>
</feature>
<feature type="transmembrane region" description="Helical" evidence="13">
    <location>
        <begin position="480"/>
        <end position="500"/>
    </location>
</feature>
<evidence type="ECO:0000256" key="3">
    <source>
        <dbReference type="ARBA" id="ARBA00006434"/>
    </source>
</evidence>
<evidence type="ECO:0000313" key="16">
    <source>
        <dbReference type="EMBL" id="MEJ6011926.1"/>
    </source>
</evidence>
<dbReference type="InterPro" id="IPR036097">
    <property type="entry name" value="HisK_dim/P_sf"/>
</dbReference>
<dbReference type="Pfam" id="PF12860">
    <property type="entry name" value="PAS_7"/>
    <property type="match status" value="1"/>
</dbReference>
<feature type="transmembrane region" description="Helical" evidence="13">
    <location>
        <begin position="434"/>
        <end position="453"/>
    </location>
</feature>
<dbReference type="InterPro" id="IPR038377">
    <property type="entry name" value="Na/Glc_symporter_sf"/>
</dbReference>
<dbReference type="SUPFAM" id="SSF52172">
    <property type="entry name" value="CheY-like"/>
    <property type="match status" value="1"/>
</dbReference>
<gene>
    <name evidence="16" type="ORF">WG900_18645</name>
</gene>